<dbReference type="Proteomes" id="UP001583186">
    <property type="component" value="Unassembled WGS sequence"/>
</dbReference>
<feature type="region of interest" description="Disordered" evidence="6">
    <location>
        <begin position="34"/>
        <end position="70"/>
    </location>
</feature>
<keyword evidence="2" id="KW-0805">Transcription regulation</keyword>
<dbReference type="PANTHER" id="PTHR47663:SF1">
    <property type="entry name" value="XYLANOLYTIC TRANSCRIPTIONAL ACTIVATOR XLNR-RELATED"/>
    <property type="match status" value="1"/>
</dbReference>
<evidence type="ECO:0000256" key="3">
    <source>
        <dbReference type="ARBA" id="ARBA00023125"/>
    </source>
</evidence>
<dbReference type="InterPro" id="IPR051439">
    <property type="entry name" value="XlnR/Xlr1"/>
</dbReference>
<evidence type="ECO:0000259" key="8">
    <source>
        <dbReference type="SMART" id="SM00906"/>
    </source>
</evidence>
<evidence type="ECO:0000313" key="9">
    <source>
        <dbReference type="EMBL" id="KAL1893986.1"/>
    </source>
</evidence>
<feature type="region of interest" description="Disordered" evidence="6">
    <location>
        <begin position="409"/>
        <end position="429"/>
    </location>
</feature>
<evidence type="ECO:0000313" key="10">
    <source>
        <dbReference type="Proteomes" id="UP001583186"/>
    </source>
</evidence>
<feature type="domain" description="Xylanolytic transcriptional activator regulatory" evidence="8">
    <location>
        <begin position="209"/>
        <end position="318"/>
    </location>
</feature>
<dbReference type="InterPro" id="IPR007219">
    <property type="entry name" value="XnlR_reg_dom"/>
</dbReference>
<accession>A0ABR3Z071</accession>
<protein>
    <recommendedName>
        <fullName evidence="8">Xylanolytic transcriptional activator regulatory domain-containing protein</fullName>
    </recommendedName>
</protein>
<evidence type="ECO:0000256" key="1">
    <source>
        <dbReference type="ARBA" id="ARBA00022833"/>
    </source>
</evidence>
<keyword evidence="7" id="KW-1133">Transmembrane helix</keyword>
<comment type="caution">
    <text evidence="9">The sequence shown here is derived from an EMBL/GenBank/DDBJ whole genome shotgun (WGS) entry which is preliminary data.</text>
</comment>
<dbReference type="Pfam" id="PF04082">
    <property type="entry name" value="Fungal_trans"/>
    <property type="match status" value="1"/>
</dbReference>
<proteinExistence type="predicted"/>
<organism evidence="9 10">
    <name type="scientific">Sporothrix stenoceras</name>
    <dbReference type="NCBI Taxonomy" id="5173"/>
    <lineage>
        <taxon>Eukaryota</taxon>
        <taxon>Fungi</taxon>
        <taxon>Dikarya</taxon>
        <taxon>Ascomycota</taxon>
        <taxon>Pezizomycotina</taxon>
        <taxon>Sordariomycetes</taxon>
        <taxon>Sordariomycetidae</taxon>
        <taxon>Ophiostomatales</taxon>
        <taxon>Ophiostomataceae</taxon>
        <taxon>Sporothrix</taxon>
    </lineage>
</organism>
<dbReference type="SMART" id="SM00906">
    <property type="entry name" value="Fungal_trans"/>
    <property type="match status" value="1"/>
</dbReference>
<evidence type="ECO:0000256" key="6">
    <source>
        <dbReference type="SAM" id="MobiDB-lite"/>
    </source>
</evidence>
<gene>
    <name evidence="9" type="ORF">Sste5346_006127</name>
</gene>
<keyword evidence="4" id="KW-0804">Transcription</keyword>
<keyword evidence="7" id="KW-0472">Membrane</keyword>
<evidence type="ECO:0000256" key="7">
    <source>
        <dbReference type="SAM" id="Phobius"/>
    </source>
</evidence>
<reference evidence="9 10" key="1">
    <citation type="journal article" date="2024" name="IMA Fungus">
        <title>IMA Genome - F19 : A genome assembly and annotation guide to empower mycologists, including annotated draft genome sequences of Ceratocystis pirilliformis, Diaporthe australafricana, Fusarium ophioides, Paecilomyces lecythidis, and Sporothrix stenoceras.</title>
        <authorList>
            <person name="Aylward J."/>
            <person name="Wilson A.M."/>
            <person name="Visagie C.M."/>
            <person name="Spraker J."/>
            <person name="Barnes I."/>
            <person name="Buitendag C."/>
            <person name="Ceriani C."/>
            <person name="Del Mar Angel L."/>
            <person name="du Plessis D."/>
            <person name="Fuchs T."/>
            <person name="Gasser K."/>
            <person name="Kramer D."/>
            <person name="Li W."/>
            <person name="Munsamy K."/>
            <person name="Piso A."/>
            <person name="Price J.L."/>
            <person name="Sonnekus B."/>
            <person name="Thomas C."/>
            <person name="van der Nest A."/>
            <person name="van Dijk A."/>
            <person name="van Heerden A."/>
            <person name="van Vuuren N."/>
            <person name="Yilmaz N."/>
            <person name="Duong T.A."/>
            <person name="van der Merwe N.A."/>
            <person name="Wingfield M.J."/>
            <person name="Wingfield B.D."/>
        </authorList>
    </citation>
    <scope>NUCLEOTIDE SEQUENCE [LARGE SCALE GENOMIC DNA]</scope>
    <source>
        <strain evidence="9 10">CMW 5346</strain>
    </source>
</reference>
<dbReference type="PANTHER" id="PTHR47663">
    <property type="entry name" value="XYLANOLYTIC TRANSCRIPTIONAL ACTIVATOR XLNR-RELATED"/>
    <property type="match status" value="1"/>
</dbReference>
<keyword evidence="1" id="KW-0862">Zinc</keyword>
<keyword evidence="10" id="KW-1185">Reference proteome</keyword>
<keyword evidence="5" id="KW-0539">Nucleus</keyword>
<feature type="transmembrane region" description="Helical" evidence="7">
    <location>
        <begin position="501"/>
        <end position="521"/>
    </location>
</feature>
<feature type="compositionally biased region" description="Low complexity" evidence="6">
    <location>
        <begin position="413"/>
        <end position="429"/>
    </location>
</feature>
<evidence type="ECO:0000256" key="2">
    <source>
        <dbReference type="ARBA" id="ARBA00023015"/>
    </source>
</evidence>
<dbReference type="EMBL" id="JAWCUI010000035">
    <property type="protein sequence ID" value="KAL1893986.1"/>
    <property type="molecule type" value="Genomic_DNA"/>
</dbReference>
<evidence type="ECO:0000256" key="5">
    <source>
        <dbReference type="ARBA" id="ARBA00023242"/>
    </source>
</evidence>
<keyword evidence="7" id="KW-0812">Transmembrane</keyword>
<dbReference type="CDD" id="cd12148">
    <property type="entry name" value="fungal_TF_MHR"/>
    <property type="match status" value="1"/>
</dbReference>
<evidence type="ECO:0000256" key="4">
    <source>
        <dbReference type="ARBA" id="ARBA00023163"/>
    </source>
</evidence>
<name>A0ABR3Z071_9PEZI</name>
<feature type="compositionally biased region" description="Pro residues" evidence="6">
    <location>
        <begin position="56"/>
        <end position="66"/>
    </location>
</feature>
<keyword evidence="3" id="KW-0238">DNA-binding</keyword>
<sequence length="611" mass="68478">MHMQVRQSEDAEEPGVRVTRAAVCEPAVMDGSLATLPSATHTAVPDDRRISFTTPQRPPPPQPSRPTRPRFACLEPVLPRLERIIDAELASELLQLYFVEPGGSLFQCASPYILTRVLRRSSVLKQDNPRRTSPALLVTMLWTSAQAADSLFLLPSQKARVCGDLRQVMFQLIEEHEQNRDEEGPRIDDVLVLILITIVVSGGDCKTDCFRWWDKALRLARSLGLNREDVSVGDDDEDGDSIDSAAVLFACARHATCQCRLCMATRLGLSVAEVQEENRRVFWLLFCLDRHLGLSFNSPLSILDDECQLYRPLPDAAWEAMHDTEMANTHQSPRLFGPPTVATGTGFFEYFLPLMTILGDVILLHRQKCHPRFGRNLVDELDEDQNHTRNTALVESVLDDYARSLADLDPQASSNSPHASSPESFSMSSPSQTQLRLVTAYSTFIMHVLHVLLHGKWDAVSMLENKDGWISSAGFNKCAAHSIAASDAVSRILRCDPELAFMPYLFGIYLLHGSFILLLFADRMPQVGLNESVERACETIIRAHEVCVVTLNTEFQKQFRKALRSTLNSVRNVRHVHVRHVGNASHVDESQARRRALSLYRWSNGFTGLAV</sequence>